<dbReference type="AlphaFoldDB" id="A0A2P5WM20"/>
<dbReference type="Proteomes" id="UP000239757">
    <property type="component" value="Unassembled WGS sequence"/>
</dbReference>
<proteinExistence type="predicted"/>
<evidence type="ECO:0000313" key="2">
    <source>
        <dbReference type="Proteomes" id="UP000239757"/>
    </source>
</evidence>
<sequence>MFLTLNYIDYNFRLVVIFKDEDLKELNQTPQYKRHSKSGYGVPKSYFMWSNCDNCGAVSDGHGKGGNNNFEVKREFVGEWNDDKHGSGESEGVGNQENRVGCWLGCINGFAYMISFLPYSARRVDTNLEGNGSYEGCYY</sequence>
<accession>A0A2P5WM20</accession>
<organism evidence="1 2">
    <name type="scientific">Gossypium barbadense</name>
    <name type="common">Sea Island cotton</name>
    <name type="synonym">Hibiscus barbadensis</name>
    <dbReference type="NCBI Taxonomy" id="3634"/>
    <lineage>
        <taxon>Eukaryota</taxon>
        <taxon>Viridiplantae</taxon>
        <taxon>Streptophyta</taxon>
        <taxon>Embryophyta</taxon>
        <taxon>Tracheophyta</taxon>
        <taxon>Spermatophyta</taxon>
        <taxon>Magnoliopsida</taxon>
        <taxon>eudicotyledons</taxon>
        <taxon>Gunneridae</taxon>
        <taxon>Pentapetalae</taxon>
        <taxon>rosids</taxon>
        <taxon>malvids</taxon>
        <taxon>Malvales</taxon>
        <taxon>Malvaceae</taxon>
        <taxon>Malvoideae</taxon>
        <taxon>Gossypium</taxon>
    </lineage>
</organism>
<dbReference type="EMBL" id="KZ667133">
    <property type="protein sequence ID" value="PPR92138.1"/>
    <property type="molecule type" value="Genomic_DNA"/>
</dbReference>
<protein>
    <submittedName>
        <fullName evidence="1">Uncharacterized protein</fullName>
    </submittedName>
</protein>
<name>A0A2P5WM20_GOSBA</name>
<evidence type="ECO:0000313" key="1">
    <source>
        <dbReference type="EMBL" id="PPR92138.1"/>
    </source>
</evidence>
<reference evidence="1 2" key="1">
    <citation type="submission" date="2015-01" db="EMBL/GenBank/DDBJ databases">
        <title>Genome of allotetraploid Gossypium barbadense reveals genomic plasticity and fiber elongation in cotton evolution.</title>
        <authorList>
            <person name="Chen X."/>
            <person name="Liu X."/>
            <person name="Zhao B."/>
            <person name="Zheng H."/>
            <person name="Hu Y."/>
            <person name="Lu G."/>
            <person name="Yang C."/>
            <person name="Chen J."/>
            <person name="Shan C."/>
            <person name="Zhang L."/>
            <person name="Zhou Y."/>
            <person name="Wang L."/>
            <person name="Guo W."/>
            <person name="Bai Y."/>
            <person name="Ruan J."/>
            <person name="Shangguan X."/>
            <person name="Mao Y."/>
            <person name="Jiang J."/>
            <person name="Zhu Y."/>
            <person name="Lei J."/>
            <person name="Kang H."/>
            <person name="Chen S."/>
            <person name="He X."/>
            <person name="Wang R."/>
            <person name="Wang Y."/>
            <person name="Chen J."/>
            <person name="Wang L."/>
            <person name="Yu S."/>
            <person name="Wang B."/>
            <person name="Wei J."/>
            <person name="Song S."/>
            <person name="Lu X."/>
            <person name="Gao Z."/>
            <person name="Gu W."/>
            <person name="Deng X."/>
            <person name="Ma D."/>
            <person name="Wang S."/>
            <person name="Liang W."/>
            <person name="Fang L."/>
            <person name="Cai C."/>
            <person name="Zhu X."/>
            <person name="Zhou B."/>
            <person name="Zhang Y."/>
            <person name="Chen Z."/>
            <person name="Xu S."/>
            <person name="Zhu R."/>
            <person name="Wang S."/>
            <person name="Zhang T."/>
            <person name="Zhao G."/>
        </authorList>
    </citation>
    <scope>NUCLEOTIDE SEQUENCE [LARGE SCALE GENOMIC DNA]</scope>
    <source>
        <strain evidence="2">cv. Xinhai21</strain>
        <tissue evidence="1">Leaf</tissue>
    </source>
</reference>
<gene>
    <name evidence="1" type="ORF">GOBAR_AA28536</name>
</gene>